<evidence type="ECO:0000256" key="1">
    <source>
        <dbReference type="SAM" id="Phobius"/>
    </source>
</evidence>
<sequence>MSTDVMDVMLPCCLVAALYGAGIITVLMIAKADSWLQVFGPKEAA</sequence>
<reference evidence="2" key="1">
    <citation type="submission" date="2020-04" db="EMBL/GenBank/DDBJ databases">
        <authorList>
            <person name="Sombolestani A."/>
        </authorList>
    </citation>
    <scope>NUCLEOTIDE SEQUENCE</scope>
    <source>
        <strain evidence="2">LMG 31484</strain>
    </source>
</reference>
<evidence type="ECO:0000313" key="2">
    <source>
        <dbReference type="EMBL" id="MBF0857629.1"/>
    </source>
</evidence>
<keyword evidence="1" id="KW-1133">Transmembrane helix</keyword>
<dbReference type="EMBL" id="JABCQG010000001">
    <property type="protein sequence ID" value="MBF0857629.1"/>
    <property type="molecule type" value="Genomic_DNA"/>
</dbReference>
<keyword evidence="1" id="KW-0472">Membrane</keyword>
<comment type="caution">
    <text evidence="2">The sequence shown here is derived from an EMBL/GenBank/DDBJ whole genome shotgun (WGS) entry which is preliminary data.</text>
</comment>
<organism evidence="2 3">
    <name type="scientific">Gluconobacter vitians</name>
    <dbReference type="NCBI Taxonomy" id="2728102"/>
    <lineage>
        <taxon>Bacteria</taxon>
        <taxon>Pseudomonadati</taxon>
        <taxon>Pseudomonadota</taxon>
        <taxon>Alphaproteobacteria</taxon>
        <taxon>Acetobacterales</taxon>
        <taxon>Acetobacteraceae</taxon>
        <taxon>Gluconobacter</taxon>
    </lineage>
</organism>
<dbReference type="RefSeq" id="WP_194258484.1">
    <property type="nucleotide sequence ID" value="NZ_JABCQG010000001.1"/>
</dbReference>
<evidence type="ECO:0000313" key="3">
    <source>
        <dbReference type="Proteomes" id="UP000623107"/>
    </source>
</evidence>
<keyword evidence="1" id="KW-0812">Transmembrane</keyword>
<keyword evidence="3" id="KW-1185">Reference proteome</keyword>
<gene>
    <name evidence="2" type="ORF">HKD24_00155</name>
</gene>
<accession>A0ABR9Y120</accession>
<name>A0ABR9Y120_9PROT</name>
<reference evidence="2" key="2">
    <citation type="submission" date="2020-11" db="EMBL/GenBank/DDBJ databases">
        <title>Description of novel Gluconobacter species.</title>
        <authorList>
            <person name="Cleenwerck I."/>
            <person name="Cnockaert M."/>
            <person name="Borremans W."/>
            <person name="Wieme A.D."/>
            <person name="De Vuyst L."/>
            <person name="Vandamme P."/>
        </authorList>
    </citation>
    <scope>NUCLEOTIDE SEQUENCE</scope>
    <source>
        <strain evidence="2">LMG 31484</strain>
    </source>
</reference>
<dbReference type="Proteomes" id="UP000623107">
    <property type="component" value="Unassembled WGS sequence"/>
</dbReference>
<proteinExistence type="predicted"/>
<protein>
    <submittedName>
        <fullName evidence="2">Uncharacterized protein</fullName>
    </submittedName>
</protein>
<feature type="transmembrane region" description="Helical" evidence="1">
    <location>
        <begin position="6"/>
        <end position="30"/>
    </location>
</feature>